<dbReference type="GO" id="GO:0016020">
    <property type="term" value="C:membrane"/>
    <property type="evidence" value="ECO:0007669"/>
    <property type="project" value="UniProtKB-SubCell"/>
</dbReference>
<sequence>MSDNLWNTIKNSGVVWKMPLAAALSWEAAKWAGSSHPYLAPLTAILSVQATVSQSMQFAWQRVLGTVAGVLLTLCVTPWLPLNGWSIGACLLVAAFAIQCLRLDHTMVTQVSLSILLVLFFQHKMPSYSLDRIRDTIIGAVLAVLVQSLLFPPDSIPSAKQKMTRFADHLASHFIKAGQWVEKGCPPSEAQTLKWTWQALFQELHQATTELDKAAQSLRYHPFAAKKRDLLNRLTRQMEQLRSGYANLSDMIRVLGQWSQTGHFTREQQQQWADHLQELAQVIKRWHTGLGISTEVSAGKFSLSLHAPEHWEQEQYPLALYMNAGQLLQDFGGESAFSLSRSSP</sequence>
<feature type="coiled-coil region" evidence="5">
    <location>
        <begin position="224"/>
        <end position="251"/>
    </location>
</feature>
<comment type="subcellular location">
    <subcellularLocation>
        <location evidence="1">Membrane</location>
        <topology evidence="1">Multi-pass membrane protein</topology>
    </subcellularLocation>
</comment>
<dbReference type="InterPro" id="IPR049453">
    <property type="entry name" value="Memb_transporter_dom"/>
</dbReference>
<gene>
    <name evidence="7" type="ORF">BK138_09445</name>
</gene>
<keyword evidence="2" id="KW-0812">Transmembrane</keyword>
<evidence type="ECO:0000256" key="4">
    <source>
        <dbReference type="ARBA" id="ARBA00023136"/>
    </source>
</evidence>
<dbReference type="STRING" id="297318.BK138_09445"/>
<evidence type="ECO:0000313" key="8">
    <source>
        <dbReference type="Proteomes" id="UP000187172"/>
    </source>
</evidence>
<feature type="domain" description="Integral membrane bound transporter" evidence="6">
    <location>
        <begin position="25"/>
        <end position="146"/>
    </location>
</feature>
<evidence type="ECO:0000256" key="5">
    <source>
        <dbReference type="SAM" id="Coils"/>
    </source>
</evidence>
<keyword evidence="8" id="KW-1185">Reference proteome</keyword>
<proteinExistence type="predicted"/>
<evidence type="ECO:0000313" key="7">
    <source>
        <dbReference type="EMBL" id="OMF58708.1"/>
    </source>
</evidence>
<dbReference type="EMBL" id="MRTP01000001">
    <property type="protein sequence ID" value="OMF58708.1"/>
    <property type="molecule type" value="Genomic_DNA"/>
</dbReference>
<accession>A0A1R1F3L5</accession>
<evidence type="ECO:0000256" key="1">
    <source>
        <dbReference type="ARBA" id="ARBA00004141"/>
    </source>
</evidence>
<dbReference type="Pfam" id="PF13515">
    <property type="entry name" value="FUSC_2"/>
    <property type="match status" value="1"/>
</dbReference>
<dbReference type="AlphaFoldDB" id="A0A1R1F3L5"/>
<keyword evidence="3" id="KW-1133">Transmembrane helix</keyword>
<evidence type="ECO:0000259" key="6">
    <source>
        <dbReference type="Pfam" id="PF13515"/>
    </source>
</evidence>
<keyword evidence="4" id="KW-0472">Membrane</keyword>
<organism evidence="7 8">
    <name type="scientific">Paenibacillus rhizosphaerae</name>
    <dbReference type="NCBI Taxonomy" id="297318"/>
    <lineage>
        <taxon>Bacteria</taxon>
        <taxon>Bacillati</taxon>
        <taxon>Bacillota</taxon>
        <taxon>Bacilli</taxon>
        <taxon>Bacillales</taxon>
        <taxon>Paenibacillaceae</taxon>
        <taxon>Paenibacillus</taxon>
    </lineage>
</organism>
<dbReference type="RefSeq" id="WP_076168702.1">
    <property type="nucleotide sequence ID" value="NZ_MRTP01000001.1"/>
</dbReference>
<evidence type="ECO:0000256" key="2">
    <source>
        <dbReference type="ARBA" id="ARBA00022692"/>
    </source>
</evidence>
<evidence type="ECO:0000256" key="3">
    <source>
        <dbReference type="ARBA" id="ARBA00022989"/>
    </source>
</evidence>
<keyword evidence="5" id="KW-0175">Coiled coil</keyword>
<reference evidence="7 8" key="1">
    <citation type="submission" date="2016-11" db="EMBL/GenBank/DDBJ databases">
        <title>Paenibacillus species isolates.</title>
        <authorList>
            <person name="Beno S.M."/>
        </authorList>
    </citation>
    <scope>NUCLEOTIDE SEQUENCE [LARGE SCALE GENOMIC DNA]</scope>
    <source>
        <strain evidence="7 8">FSL R5-0378</strain>
    </source>
</reference>
<dbReference type="Proteomes" id="UP000187172">
    <property type="component" value="Unassembled WGS sequence"/>
</dbReference>
<protein>
    <submittedName>
        <fullName evidence="7">FUSC family protein</fullName>
    </submittedName>
</protein>
<comment type="caution">
    <text evidence="7">The sequence shown here is derived from an EMBL/GenBank/DDBJ whole genome shotgun (WGS) entry which is preliminary data.</text>
</comment>
<name>A0A1R1F3L5_9BACL</name>